<name>A0A9P7GU65_9AGAR</name>
<comment type="caution">
    <text evidence="1">The sequence shown here is derived from an EMBL/GenBank/DDBJ whole genome shotgun (WGS) entry which is preliminary data.</text>
</comment>
<dbReference type="EMBL" id="JABCKI010000080">
    <property type="protein sequence ID" value="KAG5653022.1"/>
    <property type="molecule type" value="Genomic_DNA"/>
</dbReference>
<accession>A0A9P7GU65</accession>
<dbReference type="OrthoDB" id="442243at2759"/>
<gene>
    <name evidence="1" type="ORF">H0H81_002644</name>
</gene>
<evidence type="ECO:0000313" key="2">
    <source>
        <dbReference type="Proteomes" id="UP000717328"/>
    </source>
</evidence>
<organism evidence="1 2">
    <name type="scientific">Sphagnurus paluster</name>
    <dbReference type="NCBI Taxonomy" id="117069"/>
    <lineage>
        <taxon>Eukaryota</taxon>
        <taxon>Fungi</taxon>
        <taxon>Dikarya</taxon>
        <taxon>Basidiomycota</taxon>
        <taxon>Agaricomycotina</taxon>
        <taxon>Agaricomycetes</taxon>
        <taxon>Agaricomycetidae</taxon>
        <taxon>Agaricales</taxon>
        <taxon>Tricholomatineae</taxon>
        <taxon>Lyophyllaceae</taxon>
        <taxon>Sphagnurus</taxon>
    </lineage>
</organism>
<dbReference type="AlphaFoldDB" id="A0A9P7GU65"/>
<evidence type="ECO:0008006" key="3">
    <source>
        <dbReference type="Google" id="ProtNLM"/>
    </source>
</evidence>
<dbReference type="PANTHER" id="PTHR47842:SF1">
    <property type="entry name" value="DUF676 DOMAIN-CONTAINING PROTEIN"/>
    <property type="match status" value="1"/>
</dbReference>
<sequence length="352" mass="37816">MPSSTSSQPVIKHTELLLVVFVHGFKGTDQTFGDFPDRLQHILAETTSDVKAECLIFPAYETKGDLTEAVIRFADWLTTLTVEKEVASGGGSGKANIVLCGHSFYLRQGLRADRGLQYLGIHPHVFKNSVTKAAEYASAAQTVGSTIFGAFAGFGAKKAATPARSPAPAAGPTPAAGSGWATAAYAVGGALLAGAAAGSAYYKREEIGTSFTWATDHMKYISNLWDESALTHRVESLMSMEKQAGVAFRVFYTYIPPKPPFSEARMFIVLPKRVSPQFPYFLRANNSLAPDELQAHTGMFGAKTNDGYYGLGLATAKLIRESLQSARQFSSPLANVSDKEKAESRRSLAPSI</sequence>
<dbReference type="Proteomes" id="UP000717328">
    <property type="component" value="Unassembled WGS sequence"/>
</dbReference>
<proteinExistence type="predicted"/>
<evidence type="ECO:0000313" key="1">
    <source>
        <dbReference type="EMBL" id="KAG5653022.1"/>
    </source>
</evidence>
<reference evidence="1" key="1">
    <citation type="submission" date="2021-02" db="EMBL/GenBank/DDBJ databases">
        <authorList>
            <person name="Nieuwenhuis M."/>
            <person name="Van De Peppel L.J.J."/>
        </authorList>
    </citation>
    <scope>NUCLEOTIDE SEQUENCE</scope>
    <source>
        <strain evidence="1">D49</strain>
    </source>
</reference>
<protein>
    <recommendedName>
        <fullName evidence="3">DUF676 domain-containing protein</fullName>
    </recommendedName>
</protein>
<dbReference type="PANTHER" id="PTHR47842">
    <property type="entry name" value="EXPRESSED PROTEIN"/>
    <property type="match status" value="1"/>
</dbReference>
<reference evidence="1" key="2">
    <citation type="submission" date="2021-10" db="EMBL/GenBank/DDBJ databases">
        <title>Phylogenomics reveals ancestral predisposition of the termite-cultivated fungus Termitomyces towards a domesticated lifestyle.</title>
        <authorList>
            <person name="Auxier B."/>
            <person name="Grum-Grzhimaylo A."/>
            <person name="Cardenas M.E."/>
            <person name="Lodge J.D."/>
            <person name="Laessoe T."/>
            <person name="Pedersen O."/>
            <person name="Smith M.E."/>
            <person name="Kuyper T.W."/>
            <person name="Franco-Molano E.A."/>
            <person name="Baroni T.J."/>
            <person name="Aanen D.K."/>
        </authorList>
    </citation>
    <scope>NUCLEOTIDE SEQUENCE</scope>
    <source>
        <strain evidence="1">D49</strain>
    </source>
</reference>
<keyword evidence="2" id="KW-1185">Reference proteome</keyword>